<reference evidence="1" key="1">
    <citation type="submission" date="2020-04" db="EMBL/GenBank/DDBJ databases">
        <authorList>
            <person name="Chiriac C."/>
            <person name="Salcher M."/>
            <person name="Ghai R."/>
            <person name="Kavagutti S V."/>
        </authorList>
    </citation>
    <scope>NUCLEOTIDE SEQUENCE</scope>
</reference>
<proteinExistence type="predicted"/>
<sequence length="81" mass="9508">MKELFTEQTNDCIFSHMDDSDYQYNAYVSQKAADELNQMMKLKYSESDVKFAIENVLGESNPLTQQIMHGLNELYNLRNDF</sequence>
<protein>
    <submittedName>
        <fullName evidence="1">Uncharacterized protein</fullName>
    </submittedName>
</protein>
<name>A0A6J5MAG9_9CAUD</name>
<organism evidence="1">
    <name type="scientific">uncultured Caudovirales phage</name>
    <dbReference type="NCBI Taxonomy" id="2100421"/>
    <lineage>
        <taxon>Viruses</taxon>
        <taxon>Duplodnaviria</taxon>
        <taxon>Heunggongvirae</taxon>
        <taxon>Uroviricota</taxon>
        <taxon>Caudoviricetes</taxon>
        <taxon>Peduoviridae</taxon>
        <taxon>Maltschvirus</taxon>
        <taxon>Maltschvirus maltsch</taxon>
    </lineage>
</organism>
<gene>
    <name evidence="1" type="ORF">UFOVP449_246</name>
</gene>
<accession>A0A6J5MAG9</accession>
<dbReference type="EMBL" id="LR796420">
    <property type="protein sequence ID" value="CAB4143668.1"/>
    <property type="molecule type" value="Genomic_DNA"/>
</dbReference>
<evidence type="ECO:0000313" key="1">
    <source>
        <dbReference type="EMBL" id="CAB4143668.1"/>
    </source>
</evidence>